<proteinExistence type="predicted"/>
<dbReference type="PIRSF" id="PIRSF032131">
    <property type="entry name" value="UCP032131"/>
    <property type="match status" value="1"/>
</dbReference>
<organism evidence="2 3">
    <name type="scientific">Candidatus Accumulibacter meliphilus</name>
    <dbReference type="NCBI Taxonomy" id="2211374"/>
    <lineage>
        <taxon>Bacteria</taxon>
        <taxon>Pseudomonadati</taxon>
        <taxon>Pseudomonadota</taxon>
        <taxon>Betaproteobacteria</taxon>
        <taxon>Candidatus Accumulibacter</taxon>
    </lineage>
</organism>
<dbReference type="AlphaFoldDB" id="A0A369XLJ3"/>
<evidence type="ECO:0000313" key="3">
    <source>
        <dbReference type="Proteomes" id="UP000253831"/>
    </source>
</evidence>
<dbReference type="EMBL" id="QPGA01000022">
    <property type="protein sequence ID" value="RDE50285.1"/>
    <property type="molecule type" value="Genomic_DNA"/>
</dbReference>
<feature type="compositionally biased region" description="Low complexity" evidence="1">
    <location>
        <begin position="72"/>
        <end position="81"/>
    </location>
</feature>
<protein>
    <submittedName>
        <fullName evidence="2">DUF1178 family protein</fullName>
    </submittedName>
</protein>
<evidence type="ECO:0000313" key="2">
    <source>
        <dbReference type="EMBL" id="RDE50285.1"/>
    </source>
</evidence>
<dbReference type="Pfam" id="PF06676">
    <property type="entry name" value="DUF1178"/>
    <property type="match status" value="1"/>
</dbReference>
<accession>A0A369XLJ3</accession>
<name>A0A369XLJ3_9PROT</name>
<reference evidence="2 3" key="1">
    <citation type="submission" date="2018-05" db="EMBL/GenBank/DDBJ databases">
        <title>Integrated omic analyses show evidence that a Ca. Accumulibacter phosphatis strain performs denitrification under micro-aerobic conditions.</title>
        <authorList>
            <person name="Camejo P.Y."/>
            <person name="Katherine M.D."/>
            <person name="Daniel N.R."/>
        </authorList>
    </citation>
    <scope>NUCLEOTIDE SEQUENCE [LARGE SCALE GENOMIC DNA]</scope>
    <source>
        <strain evidence="2">UW-LDO-IC</strain>
    </source>
</reference>
<feature type="compositionally biased region" description="Pro residues" evidence="1">
    <location>
        <begin position="62"/>
        <end position="71"/>
    </location>
</feature>
<sequence length="166" mass="18491">MIIFDLSCQHEHRFEGWFQSREDFDSQSSRSLISCPDCGSLQVRRVPSALHVGRQSKSLEVVPPPMPPRPPMSAASSAAVPAPVPPSPAIDPRAGARSSLQQLTTMLLANCEDVGEHFAEEARKIHYLETPERSIRGQASNEEYEALREEGIEVLRLPRLKVKDLH</sequence>
<feature type="region of interest" description="Disordered" evidence="1">
    <location>
        <begin position="59"/>
        <end position="97"/>
    </location>
</feature>
<evidence type="ECO:0000256" key="1">
    <source>
        <dbReference type="SAM" id="MobiDB-lite"/>
    </source>
</evidence>
<comment type="caution">
    <text evidence="2">The sequence shown here is derived from an EMBL/GenBank/DDBJ whole genome shotgun (WGS) entry which is preliminary data.</text>
</comment>
<dbReference type="InterPro" id="IPR009562">
    <property type="entry name" value="DUF1178"/>
</dbReference>
<gene>
    <name evidence="2" type="ORF">DVS81_11935</name>
</gene>
<dbReference type="Proteomes" id="UP000253831">
    <property type="component" value="Unassembled WGS sequence"/>
</dbReference>